<dbReference type="Pfam" id="PF03960">
    <property type="entry name" value="ArsC"/>
    <property type="match status" value="1"/>
</dbReference>
<comment type="similarity">
    <text evidence="1 2">Belongs to the ArsC family.</text>
</comment>
<evidence type="ECO:0000313" key="3">
    <source>
        <dbReference type="EMBL" id="ACA86471.1"/>
    </source>
</evidence>
<accession>B1KDS4</accession>
<reference evidence="3 4" key="1">
    <citation type="submission" date="2008-02" db="EMBL/GenBank/DDBJ databases">
        <title>Complete sequence of Shewanella woodyi ATCC 51908.</title>
        <authorList>
            <consortium name="US DOE Joint Genome Institute"/>
            <person name="Copeland A."/>
            <person name="Lucas S."/>
            <person name="Lapidus A."/>
            <person name="Glavina del Rio T."/>
            <person name="Dalin E."/>
            <person name="Tice H."/>
            <person name="Bruce D."/>
            <person name="Goodwin L."/>
            <person name="Pitluck S."/>
            <person name="Sims D."/>
            <person name="Brettin T."/>
            <person name="Detter J.C."/>
            <person name="Han C."/>
            <person name="Kuske C.R."/>
            <person name="Schmutz J."/>
            <person name="Larimer F."/>
            <person name="Land M."/>
            <person name="Hauser L."/>
            <person name="Kyrpides N."/>
            <person name="Lykidis A."/>
            <person name="Zhao J.-S."/>
            <person name="Richardson P."/>
        </authorList>
    </citation>
    <scope>NUCLEOTIDE SEQUENCE [LARGE SCALE GENOMIC DNA]</scope>
    <source>
        <strain evidence="4">ATCC 51908 / MS32</strain>
    </source>
</reference>
<organism evidence="3 4">
    <name type="scientific">Shewanella woodyi (strain ATCC 51908 / MS32)</name>
    <dbReference type="NCBI Taxonomy" id="392500"/>
    <lineage>
        <taxon>Bacteria</taxon>
        <taxon>Pseudomonadati</taxon>
        <taxon>Pseudomonadota</taxon>
        <taxon>Gammaproteobacteria</taxon>
        <taxon>Alteromonadales</taxon>
        <taxon>Shewanellaceae</taxon>
        <taxon>Shewanella</taxon>
    </lineage>
</organism>
<dbReference type="PANTHER" id="PTHR30041">
    <property type="entry name" value="ARSENATE REDUCTASE"/>
    <property type="match status" value="1"/>
</dbReference>
<dbReference type="Proteomes" id="UP000002168">
    <property type="component" value="Chromosome"/>
</dbReference>
<dbReference type="eggNOG" id="COG1393">
    <property type="taxonomic scope" value="Bacteria"/>
</dbReference>
<dbReference type="PROSITE" id="PS51353">
    <property type="entry name" value="ARSC"/>
    <property type="match status" value="1"/>
</dbReference>
<evidence type="ECO:0000256" key="1">
    <source>
        <dbReference type="ARBA" id="ARBA00007198"/>
    </source>
</evidence>
<gene>
    <name evidence="3" type="ordered locus">Swoo_2189</name>
</gene>
<dbReference type="CDD" id="cd03035">
    <property type="entry name" value="ArsC_Yffb"/>
    <property type="match status" value="1"/>
</dbReference>
<name>B1KDS4_SHEWM</name>
<sequence>MTLFGIKNCDTVKKARKWTEANGLNIPFHDFRVDGLTKEQLESWVETLGWEPLFNKRSTSFRNLSDEEKSDIDQAKAIELMLTHPTLIKRPVLAADGKALVGFKEAEYKAWFNL</sequence>
<dbReference type="NCBIfam" id="TIGR01617">
    <property type="entry name" value="arsC_related"/>
    <property type="match status" value="1"/>
</dbReference>
<dbReference type="InterPro" id="IPR006660">
    <property type="entry name" value="Arsenate_reductase-like"/>
</dbReference>
<evidence type="ECO:0000256" key="2">
    <source>
        <dbReference type="PROSITE-ProRule" id="PRU01282"/>
    </source>
</evidence>
<protein>
    <submittedName>
        <fullName evidence="3">Arsenate reductase and related</fullName>
    </submittedName>
</protein>
<evidence type="ECO:0000313" key="4">
    <source>
        <dbReference type="Proteomes" id="UP000002168"/>
    </source>
</evidence>
<dbReference type="RefSeq" id="WP_012324815.1">
    <property type="nucleotide sequence ID" value="NC_010506.1"/>
</dbReference>
<dbReference type="SUPFAM" id="SSF52833">
    <property type="entry name" value="Thioredoxin-like"/>
    <property type="match status" value="1"/>
</dbReference>
<dbReference type="InterPro" id="IPR036249">
    <property type="entry name" value="Thioredoxin-like_sf"/>
</dbReference>
<dbReference type="NCBIfam" id="NF008107">
    <property type="entry name" value="PRK10853.1"/>
    <property type="match status" value="1"/>
</dbReference>
<dbReference type="AlphaFoldDB" id="B1KDS4"/>
<dbReference type="Gene3D" id="3.40.30.10">
    <property type="entry name" value="Glutaredoxin"/>
    <property type="match status" value="1"/>
</dbReference>
<dbReference type="STRING" id="392500.Swoo_2189"/>
<dbReference type="EMBL" id="CP000961">
    <property type="protein sequence ID" value="ACA86471.1"/>
    <property type="molecule type" value="Genomic_DNA"/>
</dbReference>
<dbReference type="KEGG" id="swd:Swoo_2189"/>
<dbReference type="PANTHER" id="PTHR30041:SF8">
    <property type="entry name" value="PROTEIN YFFB"/>
    <property type="match status" value="1"/>
</dbReference>
<keyword evidence="4" id="KW-1185">Reference proteome</keyword>
<dbReference type="InterPro" id="IPR006504">
    <property type="entry name" value="Tscrpt_reg_Spx/MgsR"/>
</dbReference>
<dbReference type="HOGENOM" id="CLU_116644_2_1_6"/>
<proteinExistence type="inferred from homology"/>